<reference evidence="8 9" key="1">
    <citation type="submission" date="2018-06" db="EMBL/GenBank/DDBJ databases">
        <title>WGS assembly of Brassica rapa FPsc.</title>
        <authorList>
            <person name="Bowman J."/>
            <person name="Kohchi T."/>
            <person name="Yamato K."/>
            <person name="Jenkins J."/>
            <person name="Shu S."/>
            <person name="Ishizaki K."/>
            <person name="Yamaoka S."/>
            <person name="Nishihama R."/>
            <person name="Nakamura Y."/>
            <person name="Berger F."/>
            <person name="Adam C."/>
            <person name="Aki S."/>
            <person name="Althoff F."/>
            <person name="Araki T."/>
            <person name="Arteaga-Vazquez M."/>
            <person name="Balasubrmanian S."/>
            <person name="Bauer D."/>
            <person name="Boehm C."/>
            <person name="Briginshaw L."/>
            <person name="Caballero-Perez J."/>
            <person name="Catarino B."/>
            <person name="Chen F."/>
            <person name="Chiyoda S."/>
            <person name="Chovatia M."/>
            <person name="Davies K."/>
            <person name="Delmans M."/>
            <person name="Demura T."/>
            <person name="Dierschke T."/>
            <person name="Dolan L."/>
            <person name="Dorantes-Acosta A."/>
            <person name="Eklund D."/>
            <person name="Florent S."/>
            <person name="Flores-Sandoval E."/>
            <person name="Fujiyama A."/>
            <person name="Fukuzawa H."/>
            <person name="Galik B."/>
            <person name="Grimanelli D."/>
            <person name="Grimwood J."/>
            <person name="Grossniklaus U."/>
            <person name="Hamada T."/>
            <person name="Haseloff J."/>
            <person name="Hetherington A."/>
            <person name="Higo A."/>
            <person name="Hirakawa Y."/>
            <person name="Hundley H."/>
            <person name="Ikeda Y."/>
            <person name="Inoue K."/>
            <person name="Inoue S."/>
            <person name="Ishida S."/>
            <person name="Jia Q."/>
            <person name="Kakita M."/>
            <person name="Kanazawa T."/>
            <person name="Kawai Y."/>
            <person name="Kawashima T."/>
            <person name="Kennedy M."/>
            <person name="Kinose K."/>
            <person name="Kinoshita T."/>
            <person name="Kohara Y."/>
            <person name="Koide E."/>
            <person name="Komatsu K."/>
            <person name="Kopischke S."/>
            <person name="Kubo M."/>
            <person name="Kyozuka J."/>
            <person name="Lagercrantz U."/>
            <person name="Lin S."/>
            <person name="Lindquist E."/>
            <person name="Lipzen A."/>
            <person name="Lu C."/>
            <person name="Luna E."/>
            <person name="Martienssen R."/>
            <person name="Minamino N."/>
            <person name="Mizutani M."/>
            <person name="Mizutani M."/>
            <person name="Mochizuki N."/>
            <person name="Monte I."/>
            <person name="Mosher R."/>
            <person name="Nagasaki H."/>
            <person name="Nakagami H."/>
            <person name="Naramoto S."/>
            <person name="Nishitani K."/>
            <person name="Ohtani M."/>
            <person name="Okamoto T."/>
            <person name="Okumura M."/>
            <person name="Phillips J."/>
            <person name="Pollak B."/>
            <person name="Reinders A."/>
            <person name="Roevekamp M."/>
            <person name="Sano R."/>
            <person name="Sawa S."/>
            <person name="Schmid M."/>
            <person name="Shirakawa M."/>
            <person name="Solano R."/>
            <person name="Spunde A."/>
            <person name="Suetsugu N."/>
            <person name="Sugano S."/>
            <person name="Sugiyama A."/>
            <person name="Sun R."/>
            <person name="Suzuki Y."/>
            <person name="Takenaka M."/>
            <person name="Takezawa D."/>
            <person name="Tomogane H."/>
            <person name="Tsuzuki M."/>
            <person name="Ueda T."/>
            <person name="Umeda M."/>
            <person name="Ward J."/>
            <person name="Watanabe Y."/>
            <person name="Yazaki K."/>
            <person name="Yokoyama R."/>
            <person name="Yoshitake Y."/>
            <person name="Yotsui I."/>
            <person name="Zachgo S."/>
            <person name="Schmutz J."/>
        </authorList>
    </citation>
    <scope>NUCLEOTIDE SEQUENCE [LARGE SCALE GENOMIC DNA]</scope>
    <source>
        <strain evidence="9">cv. B-3</strain>
    </source>
</reference>
<dbReference type="PROSITE" id="PS50066">
    <property type="entry name" value="MADS_BOX_2"/>
    <property type="match status" value="1"/>
</dbReference>
<dbReference type="SUPFAM" id="SSF55455">
    <property type="entry name" value="SRF-like"/>
    <property type="match status" value="1"/>
</dbReference>
<evidence type="ECO:0000313" key="9">
    <source>
        <dbReference type="Proteomes" id="UP000264353"/>
    </source>
</evidence>
<dbReference type="PRINTS" id="PR00404">
    <property type="entry name" value="MADSDOMAIN"/>
</dbReference>
<evidence type="ECO:0000256" key="4">
    <source>
        <dbReference type="ARBA" id="ARBA00023163"/>
    </source>
</evidence>
<feature type="domain" description="MADS-box" evidence="6">
    <location>
        <begin position="26"/>
        <end position="76"/>
    </location>
</feature>
<proteinExistence type="predicted"/>
<keyword evidence="5" id="KW-0539">Nucleus</keyword>
<comment type="subcellular location">
    <subcellularLocation>
        <location evidence="1">Nucleus</location>
    </subcellularLocation>
</comment>
<organism evidence="8 9">
    <name type="scientific">Brassica campestris</name>
    <name type="common">Field mustard</name>
    <dbReference type="NCBI Taxonomy" id="3711"/>
    <lineage>
        <taxon>Eukaryota</taxon>
        <taxon>Viridiplantae</taxon>
        <taxon>Streptophyta</taxon>
        <taxon>Embryophyta</taxon>
        <taxon>Tracheophyta</taxon>
        <taxon>Spermatophyta</taxon>
        <taxon>Magnoliopsida</taxon>
        <taxon>eudicotyledons</taxon>
        <taxon>Gunneridae</taxon>
        <taxon>Pentapetalae</taxon>
        <taxon>rosids</taxon>
        <taxon>malvids</taxon>
        <taxon>Brassicales</taxon>
        <taxon>Brassicaceae</taxon>
        <taxon>Brassiceae</taxon>
        <taxon>Brassica</taxon>
    </lineage>
</organism>
<protein>
    <submittedName>
        <fullName evidence="8">Uncharacterized protein</fullName>
    </submittedName>
</protein>
<evidence type="ECO:0000256" key="3">
    <source>
        <dbReference type="ARBA" id="ARBA00023125"/>
    </source>
</evidence>
<dbReference type="SMART" id="SM00432">
    <property type="entry name" value="MADS"/>
    <property type="match status" value="1"/>
</dbReference>
<dbReference type="Proteomes" id="UP000264353">
    <property type="component" value="Chromosome A6"/>
</dbReference>
<dbReference type="GO" id="GO:0005634">
    <property type="term" value="C:nucleus"/>
    <property type="evidence" value="ECO:0007669"/>
    <property type="project" value="UniProtKB-SubCell"/>
</dbReference>
<dbReference type="PROSITE" id="PS51297">
    <property type="entry name" value="K_BOX"/>
    <property type="match status" value="1"/>
</dbReference>
<keyword evidence="2" id="KW-0805">Transcription regulation</keyword>
<dbReference type="Pfam" id="PF00319">
    <property type="entry name" value="SRF-TF"/>
    <property type="match status" value="1"/>
</dbReference>
<gene>
    <name evidence="8" type="ORF">BRARA_F02378</name>
</gene>
<dbReference type="Gene3D" id="3.40.1810.10">
    <property type="entry name" value="Transcription factor, MADS-box"/>
    <property type="match status" value="1"/>
</dbReference>
<dbReference type="InterPro" id="IPR002100">
    <property type="entry name" value="TF_MADSbox"/>
</dbReference>
<feature type="domain" description="K-box" evidence="7">
    <location>
        <begin position="95"/>
        <end position="185"/>
    </location>
</feature>
<name>A0A397Z089_BRACM</name>
<evidence type="ECO:0000313" key="8">
    <source>
        <dbReference type="EMBL" id="RID59129.1"/>
    </source>
</evidence>
<dbReference type="Pfam" id="PF01486">
    <property type="entry name" value="K-box"/>
    <property type="match status" value="1"/>
</dbReference>
<evidence type="ECO:0000259" key="6">
    <source>
        <dbReference type="PROSITE" id="PS50066"/>
    </source>
</evidence>
<sequence length="211" mass="23932">MFSNKRSGTGPTGWIKSPRRSLCGSIENKSSRQVTFCKRRNGLIEKARQLSVLCESSVAVFVVSATGKLYNSSSGDNLSKIIDRYKIQQADDLQTLDLEEITRNYLPHKKLLELVQSNLEEANVDGVSVDSLNSLEEQLETALSVTRATKTKLMMEFLKTRREKEKLLIEENLVLASKIWKQTFLVTRDETSMLPEYRFGNNPPETLSLLK</sequence>
<dbReference type="PANTHER" id="PTHR48019">
    <property type="entry name" value="SERUM RESPONSE FACTOR HOMOLOG"/>
    <property type="match status" value="1"/>
</dbReference>
<dbReference type="GO" id="GO:0009909">
    <property type="term" value="P:regulation of flower development"/>
    <property type="evidence" value="ECO:0007669"/>
    <property type="project" value="UniProtKB-ARBA"/>
</dbReference>
<dbReference type="GO" id="GO:0003700">
    <property type="term" value="F:DNA-binding transcription factor activity"/>
    <property type="evidence" value="ECO:0007669"/>
    <property type="project" value="InterPro"/>
</dbReference>
<dbReference type="GO" id="GO:0003677">
    <property type="term" value="F:DNA binding"/>
    <property type="evidence" value="ECO:0007669"/>
    <property type="project" value="UniProtKB-KW"/>
</dbReference>
<evidence type="ECO:0000256" key="2">
    <source>
        <dbReference type="ARBA" id="ARBA00023015"/>
    </source>
</evidence>
<accession>A0A397Z089</accession>
<dbReference type="InterPro" id="IPR050142">
    <property type="entry name" value="MADS-box/MEF2_TF"/>
</dbReference>
<evidence type="ECO:0000256" key="5">
    <source>
        <dbReference type="ARBA" id="ARBA00023242"/>
    </source>
</evidence>
<dbReference type="FunFam" id="3.40.1810.10:FF:000020">
    <property type="entry name" value="MADS-box protein FLOWERING LOCUS C"/>
    <property type="match status" value="1"/>
</dbReference>
<dbReference type="AlphaFoldDB" id="A0A397Z089"/>
<keyword evidence="4" id="KW-0804">Transcription</keyword>
<evidence type="ECO:0000256" key="1">
    <source>
        <dbReference type="ARBA" id="ARBA00004123"/>
    </source>
</evidence>
<dbReference type="EMBL" id="CM010633">
    <property type="protein sequence ID" value="RID59129.1"/>
    <property type="molecule type" value="Genomic_DNA"/>
</dbReference>
<dbReference type="InterPro" id="IPR036879">
    <property type="entry name" value="TF_MADSbox_sf"/>
</dbReference>
<dbReference type="InterPro" id="IPR002487">
    <property type="entry name" value="TF_Kbox"/>
</dbReference>
<dbReference type="GO" id="GO:0046983">
    <property type="term" value="F:protein dimerization activity"/>
    <property type="evidence" value="ECO:0007669"/>
    <property type="project" value="InterPro"/>
</dbReference>
<evidence type="ECO:0000259" key="7">
    <source>
        <dbReference type="PROSITE" id="PS51297"/>
    </source>
</evidence>
<keyword evidence="3" id="KW-0238">DNA-binding</keyword>